<keyword evidence="5" id="KW-1185">Reference proteome</keyword>
<sequence>MKKFLISVLVLLVVAVTVWQNRLNLLLFAAPTLKALTSNIEANKRVVWPQGPASAETTPAKRPPNIILILTDDMGFNDISLYNGGAADGSLQTPNIDRIAEQGIRFNNGYAANAVCTSSRASLLTGRYSTRFGVEYTPIYKTGVRIFNWMEELNPSTPPVLVDMDLAATLPPIDALGMPAAEITIGEVLQQQDYYTAHIGKWHLGSNGDMRPEQQGFDDSLSMKGIFYLPPDHPDVVNAKIPGDSIDSMVWAVGSYEVQWNGGPPFEPKGYLTDYFTDAAVDVIEANRHRPFFLYLAHWGPHNPVQASREDYDALPHIKDHRLRTYAAMLRALDRSVEKIEASLQENGLSDNTLIIFTSDNGGAGYLDLTDLNKPYRGWKLTHFEGGTHVPYMAKWPAQIEAGQSSDEAIHHIDMFHTIAAAAGASVPTDRTLDGVNLLPFMQGKQTGAPHKTLFWHTGHQQTVWHQGWKMIRAEQSDKPGADPMVFLFDLNNDPTEQNNLIAEQPEKAAELTALLDTHHAQQAKPLWDSALNAPQLIDKPTNHRYEEGDTYLYWPN</sequence>
<gene>
    <name evidence="4" type="ORF">GB2207_11483</name>
</gene>
<proteinExistence type="inferred from homology"/>
<dbReference type="EMBL" id="AAPI01000003">
    <property type="protein sequence ID" value="EAS47236.1"/>
    <property type="molecule type" value="Genomic_DNA"/>
</dbReference>
<evidence type="ECO:0000259" key="3">
    <source>
        <dbReference type="Pfam" id="PF00884"/>
    </source>
</evidence>
<dbReference type="PANTHER" id="PTHR42693:SF53">
    <property type="entry name" value="ENDO-4-O-SULFATASE"/>
    <property type="match status" value="1"/>
</dbReference>
<dbReference type="Pfam" id="PF00884">
    <property type="entry name" value="Sulfatase"/>
    <property type="match status" value="1"/>
</dbReference>
<dbReference type="eggNOG" id="COG3119">
    <property type="taxonomic scope" value="Bacteria"/>
</dbReference>
<dbReference type="Gene3D" id="3.40.720.10">
    <property type="entry name" value="Alkaline Phosphatase, subunit A"/>
    <property type="match status" value="1"/>
</dbReference>
<dbReference type="InterPro" id="IPR017850">
    <property type="entry name" value="Alkaline_phosphatase_core_sf"/>
</dbReference>
<evidence type="ECO:0000313" key="5">
    <source>
        <dbReference type="Proteomes" id="UP000005555"/>
    </source>
</evidence>
<dbReference type="PANTHER" id="PTHR42693">
    <property type="entry name" value="ARYLSULFATASE FAMILY MEMBER"/>
    <property type="match status" value="1"/>
</dbReference>
<evidence type="ECO:0000256" key="1">
    <source>
        <dbReference type="ARBA" id="ARBA00008779"/>
    </source>
</evidence>
<dbReference type="GO" id="GO:0004065">
    <property type="term" value="F:arylsulfatase activity"/>
    <property type="evidence" value="ECO:0007669"/>
    <property type="project" value="TreeGrafter"/>
</dbReference>
<name>Q1YSH0_9GAMM</name>
<dbReference type="SUPFAM" id="SSF53649">
    <property type="entry name" value="Alkaline phosphatase-like"/>
    <property type="match status" value="1"/>
</dbReference>
<evidence type="ECO:0000313" key="4">
    <source>
        <dbReference type="EMBL" id="EAS47236.1"/>
    </source>
</evidence>
<organism evidence="4 5">
    <name type="scientific">gamma proteobacterium HTCC2207</name>
    <dbReference type="NCBI Taxonomy" id="314287"/>
    <lineage>
        <taxon>Bacteria</taxon>
        <taxon>Pseudomonadati</taxon>
        <taxon>Pseudomonadota</taxon>
        <taxon>Gammaproteobacteria</taxon>
        <taxon>Cellvibrionales</taxon>
        <taxon>Porticoccaceae</taxon>
        <taxon>SAR92 clade</taxon>
    </lineage>
</organism>
<keyword evidence="2" id="KW-0378">Hydrolase</keyword>
<evidence type="ECO:0000256" key="2">
    <source>
        <dbReference type="ARBA" id="ARBA00022801"/>
    </source>
</evidence>
<accession>Q1YSH0</accession>
<comment type="similarity">
    <text evidence="1">Belongs to the sulfatase family.</text>
</comment>
<reference evidence="4 5" key="1">
    <citation type="submission" date="2006-03" db="EMBL/GenBank/DDBJ databases">
        <authorList>
            <person name="Giovannoni S.J."/>
            <person name="Cho J.-C."/>
            <person name="Ferriera S."/>
            <person name="Johnson J."/>
            <person name="Kravitz S."/>
            <person name="Halpern A."/>
            <person name="Remington K."/>
            <person name="Beeson K."/>
            <person name="Tran B."/>
            <person name="Rogers Y.-H."/>
            <person name="Friedman R."/>
            <person name="Venter J.C."/>
        </authorList>
    </citation>
    <scope>NUCLEOTIDE SEQUENCE [LARGE SCALE GENOMIC DNA]</scope>
    <source>
        <strain evidence="4 5">HTCC2207</strain>
    </source>
</reference>
<protein>
    <submittedName>
        <fullName evidence="4">Sulfatase family protein</fullName>
    </submittedName>
</protein>
<dbReference type="STRING" id="314287.GB2207_11483"/>
<comment type="caution">
    <text evidence="4">The sequence shown here is derived from an EMBL/GenBank/DDBJ whole genome shotgun (WGS) entry which is preliminary data.</text>
</comment>
<dbReference type="Proteomes" id="UP000005555">
    <property type="component" value="Unassembled WGS sequence"/>
</dbReference>
<dbReference type="HOGENOM" id="CLU_006332_10_4_6"/>
<dbReference type="InterPro" id="IPR000917">
    <property type="entry name" value="Sulfatase_N"/>
</dbReference>
<feature type="domain" description="Sulfatase N-terminal" evidence="3">
    <location>
        <begin position="64"/>
        <end position="425"/>
    </location>
</feature>
<dbReference type="AlphaFoldDB" id="Q1YSH0"/>
<dbReference type="InterPro" id="IPR050738">
    <property type="entry name" value="Sulfatase"/>
</dbReference>
<dbReference type="Gene3D" id="3.30.1120.10">
    <property type="match status" value="1"/>
</dbReference>
<dbReference type="OrthoDB" id="974590at2"/>